<sequence length="240" mass="27545">MNTIPDGLLAVDIETASPHKEPGRDNFQDTSYFELVAVGLGHQAAPGETVETDVLFRDGGWDDESTSDLLQRVDAWCRERDADGILTHNGERFDEIHLKGWAQQVTEQSHWPEAHERINSLLSTQIDLNPLAVERYQHRLESWRDSVKLEDVCDWEDVPVPETHYDDYAIGKLSQHEAIDEPYVTNVHIGEVLGEAYVQHKIRDTTETQQFQELERLLQHYTEADIEPLFKLARRFSGGQ</sequence>
<proteinExistence type="predicted"/>
<dbReference type="EMBL" id="RKLQ01000001">
    <property type="protein sequence ID" value="MBX0303718.1"/>
    <property type="molecule type" value="Genomic_DNA"/>
</dbReference>
<name>A0A8J8CAZ3_9EURY</name>
<dbReference type="SUPFAM" id="SSF53098">
    <property type="entry name" value="Ribonuclease H-like"/>
    <property type="match status" value="1"/>
</dbReference>
<comment type="caution">
    <text evidence="1">The sequence shown here is derived from an EMBL/GenBank/DDBJ whole genome shotgun (WGS) entry which is preliminary data.</text>
</comment>
<accession>A0A8J8CAZ3</accession>
<evidence type="ECO:0000313" key="1">
    <source>
        <dbReference type="EMBL" id="MBX0303718.1"/>
    </source>
</evidence>
<dbReference type="RefSeq" id="WP_220587911.1">
    <property type="nucleotide sequence ID" value="NZ_RKLQ01000001.1"/>
</dbReference>
<protein>
    <submittedName>
        <fullName evidence="1">Uncharacterized protein</fullName>
    </submittedName>
</protein>
<gene>
    <name evidence="1" type="ORF">EGD98_08535</name>
</gene>
<dbReference type="Proteomes" id="UP000783863">
    <property type="component" value="Unassembled WGS sequence"/>
</dbReference>
<keyword evidence="2" id="KW-1185">Reference proteome</keyword>
<reference evidence="1" key="1">
    <citation type="submission" date="2021-06" db="EMBL/GenBank/DDBJ databases">
        <title>Halomicroarcula sp. F24A a new haloarchaeum isolated from saline soil.</title>
        <authorList>
            <person name="Duran-Viseras A."/>
            <person name="Sanchez-Porro C."/>
            <person name="Ventosa A."/>
        </authorList>
    </citation>
    <scope>NUCLEOTIDE SEQUENCE</scope>
    <source>
        <strain evidence="1">F24A</strain>
    </source>
</reference>
<dbReference type="AlphaFoldDB" id="A0A8J8CAZ3"/>
<evidence type="ECO:0000313" key="2">
    <source>
        <dbReference type="Proteomes" id="UP000783863"/>
    </source>
</evidence>
<dbReference type="InterPro" id="IPR012337">
    <property type="entry name" value="RNaseH-like_sf"/>
</dbReference>
<organism evidence="1 2">
    <name type="scientific">Haloarcula salinisoli</name>
    <dbReference type="NCBI Taxonomy" id="2487746"/>
    <lineage>
        <taxon>Archaea</taxon>
        <taxon>Methanobacteriati</taxon>
        <taxon>Methanobacteriota</taxon>
        <taxon>Stenosarchaea group</taxon>
        <taxon>Halobacteria</taxon>
        <taxon>Halobacteriales</taxon>
        <taxon>Haloarculaceae</taxon>
        <taxon>Haloarcula</taxon>
    </lineage>
</organism>